<proteinExistence type="predicted"/>
<dbReference type="AlphaFoldDB" id="A0A0A6FN02"/>
<comment type="caution">
    <text evidence="1">The sequence shown here is derived from an EMBL/GenBank/DDBJ whole genome shotgun (WGS) entry which is preliminary data.</text>
</comment>
<dbReference type="Proteomes" id="UP000030564">
    <property type="component" value="Unassembled WGS sequence"/>
</dbReference>
<sequence length="84" mass="9484">MYKIATNEMIRAAMIKAVETKLIPRHSLLAEYIKSWDCLEQVLHAALEVQPKMNNFCGLRCMASADLSPEIKKALAIPTADMRH</sequence>
<evidence type="ECO:0000313" key="1">
    <source>
        <dbReference type="EMBL" id="KHA74066.1"/>
    </source>
</evidence>
<dbReference type="PATRIC" id="fig|587753.9.peg.3765"/>
<name>A0A0A6FN02_9PSED</name>
<organism evidence="1 2">
    <name type="scientific">Pseudomonas chlororaphis</name>
    <dbReference type="NCBI Taxonomy" id="587753"/>
    <lineage>
        <taxon>Bacteria</taxon>
        <taxon>Pseudomonadati</taxon>
        <taxon>Pseudomonadota</taxon>
        <taxon>Gammaproteobacteria</taxon>
        <taxon>Pseudomonadales</taxon>
        <taxon>Pseudomonadaceae</taxon>
        <taxon>Pseudomonas</taxon>
    </lineage>
</organism>
<reference evidence="1 2" key="1">
    <citation type="submission" date="2014-10" db="EMBL/GenBank/DDBJ databases">
        <title>Draft genome sequence of Pseudomonas chlororaphis EA105.</title>
        <authorList>
            <person name="McCully L.M."/>
            <person name="Bitzer A.S."/>
            <person name="Spence C."/>
            <person name="Bais H."/>
            <person name="Silby M.W."/>
        </authorList>
    </citation>
    <scope>NUCLEOTIDE SEQUENCE [LARGE SCALE GENOMIC DNA]</scope>
    <source>
        <strain evidence="1 2">EA105</strain>
    </source>
</reference>
<gene>
    <name evidence="1" type="ORF">NZ35_08165</name>
</gene>
<dbReference type="OrthoDB" id="6898853at2"/>
<protein>
    <submittedName>
        <fullName evidence="1">Uncharacterized protein</fullName>
    </submittedName>
</protein>
<evidence type="ECO:0000313" key="2">
    <source>
        <dbReference type="Proteomes" id="UP000030564"/>
    </source>
</evidence>
<accession>A0A0A6FN02</accession>
<dbReference type="EMBL" id="JSFK01000003">
    <property type="protein sequence ID" value="KHA74066.1"/>
    <property type="molecule type" value="Genomic_DNA"/>
</dbReference>